<dbReference type="PANTHER" id="PTHR21229:SF1">
    <property type="entry name" value="GH17801P"/>
    <property type="match status" value="1"/>
</dbReference>
<feature type="transmembrane region" description="Helical" evidence="6">
    <location>
        <begin position="259"/>
        <end position="277"/>
    </location>
</feature>
<dbReference type="Pfam" id="PF06814">
    <property type="entry name" value="GOST_TM"/>
    <property type="match status" value="1"/>
</dbReference>
<keyword evidence="5 6" id="KW-0472">Membrane</keyword>
<name>A0A0W8DYA1_PHYNI</name>
<feature type="transmembrane region" description="Helical" evidence="6">
    <location>
        <begin position="221"/>
        <end position="247"/>
    </location>
</feature>
<evidence type="ECO:0000256" key="2">
    <source>
        <dbReference type="ARBA" id="ARBA00022692"/>
    </source>
</evidence>
<evidence type="ECO:0000256" key="6">
    <source>
        <dbReference type="SAM" id="Phobius"/>
    </source>
</evidence>
<sequence>MTLLAALLSRAVGRFSSCSRHQRMLLFIAGLLLCRRNLLVSCSIHEMHEKVTGCKITERMFADGHGPWGTVERSIVHVDATLRPLKDHEVQDTITVRRLSDYFDFGVVLAAYSSDAALTVGFDDRTACSWNFSNSSNMQGELQGKFYLMERDQTLQVNTTFYPKEGGLQTALLVPCWKQKSAAFGYPVSADKFVAYPMVDPLLHVDGEFAFRNPYGYLPGLLYGLFPFNGVLSLMYGALDVYFLVLIYRYRQSVVGTHYFLLIVLLLATGESVAWFVTYKLLNDSGVPVCCPYPDSVLFSTFMKVLAGMVARIATTLVSLGYGIVRMQISWPEVFVVSGLGVCYFIAVGALEVSHLANQSDGDVRPPAVWEALVIMTNACFGGWIFLSLELTRKNLAAFGQTAKLQVYTSLNRILVAYVMTSFFLMAIEGAM</sequence>
<evidence type="ECO:0000313" key="9">
    <source>
        <dbReference type="EMBL" id="KUG01330.1"/>
    </source>
</evidence>
<gene>
    <name evidence="9" type="ORF">AM587_10014460</name>
    <name evidence="8" type="ORF">AM587_10014879</name>
</gene>
<evidence type="ECO:0000313" key="8">
    <source>
        <dbReference type="EMBL" id="KUF89041.1"/>
    </source>
</evidence>
<dbReference type="EMBL" id="LNFO01001739">
    <property type="protein sequence ID" value="KUF89041.1"/>
    <property type="molecule type" value="Genomic_DNA"/>
</dbReference>
<feature type="transmembrane region" description="Helical" evidence="6">
    <location>
        <begin position="369"/>
        <end position="389"/>
    </location>
</feature>
<evidence type="ECO:0000256" key="5">
    <source>
        <dbReference type="ARBA" id="ARBA00023136"/>
    </source>
</evidence>
<comment type="caution">
    <text evidence="9">The sequence shown here is derived from an EMBL/GenBank/DDBJ whole genome shotgun (WGS) entry which is preliminary data.</text>
</comment>
<feature type="domain" description="GOST seven transmembrane" evidence="7">
    <location>
        <begin position="225"/>
        <end position="428"/>
    </location>
</feature>
<feature type="transmembrane region" description="Helical" evidence="6">
    <location>
        <begin position="410"/>
        <end position="428"/>
    </location>
</feature>
<dbReference type="InterPro" id="IPR009637">
    <property type="entry name" value="GPR107/GPR108-like"/>
</dbReference>
<feature type="transmembrane region" description="Helical" evidence="6">
    <location>
        <begin position="334"/>
        <end position="357"/>
    </location>
</feature>
<proteinExistence type="predicted"/>
<dbReference type="EMBL" id="LNFO01000343">
    <property type="protein sequence ID" value="KUG01330.1"/>
    <property type="molecule type" value="Genomic_DNA"/>
</dbReference>
<dbReference type="GO" id="GO:0016020">
    <property type="term" value="C:membrane"/>
    <property type="evidence" value="ECO:0007669"/>
    <property type="project" value="UniProtKB-SubCell"/>
</dbReference>
<dbReference type="PANTHER" id="PTHR21229">
    <property type="entry name" value="LUNG SEVEN TRANSMEMBRANE RECEPTOR"/>
    <property type="match status" value="1"/>
</dbReference>
<dbReference type="GO" id="GO:0005794">
    <property type="term" value="C:Golgi apparatus"/>
    <property type="evidence" value="ECO:0007669"/>
    <property type="project" value="TreeGrafter"/>
</dbReference>
<keyword evidence="2 6" id="KW-0812">Transmembrane</keyword>
<evidence type="ECO:0000256" key="4">
    <source>
        <dbReference type="ARBA" id="ARBA00022989"/>
    </source>
</evidence>
<comment type="subcellular location">
    <subcellularLocation>
        <location evidence="1">Membrane</location>
        <topology evidence="1">Multi-pass membrane protein</topology>
    </subcellularLocation>
</comment>
<keyword evidence="3" id="KW-0732">Signal</keyword>
<dbReference type="AlphaFoldDB" id="A0A0W8DYA1"/>
<feature type="transmembrane region" description="Helical" evidence="6">
    <location>
        <begin position="297"/>
        <end position="322"/>
    </location>
</feature>
<organism evidence="9 10">
    <name type="scientific">Phytophthora nicotianae</name>
    <name type="common">Potato buckeye rot agent</name>
    <name type="synonym">Phytophthora parasitica</name>
    <dbReference type="NCBI Taxonomy" id="4792"/>
    <lineage>
        <taxon>Eukaryota</taxon>
        <taxon>Sar</taxon>
        <taxon>Stramenopiles</taxon>
        <taxon>Oomycota</taxon>
        <taxon>Peronosporomycetes</taxon>
        <taxon>Peronosporales</taxon>
        <taxon>Peronosporaceae</taxon>
        <taxon>Phytophthora</taxon>
    </lineage>
</organism>
<dbReference type="Proteomes" id="UP000052943">
    <property type="component" value="Unassembled WGS sequence"/>
</dbReference>
<evidence type="ECO:0000313" key="10">
    <source>
        <dbReference type="Proteomes" id="UP000052943"/>
    </source>
</evidence>
<reference evidence="9 10" key="1">
    <citation type="submission" date="2015-11" db="EMBL/GenBank/DDBJ databases">
        <title>Genomes and virulence difference between two physiological races of Phytophthora nicotianae.</title>
        <authorList>
            <person name="Liu H."/>
            <person name="Ma X."/>
            <person name="Yu H."/>
            <person name="Fang D."/>
            <person name="Li Y."/>
            <person name="Wang X."/>
            <person name="Wang W."/>
            <person name="Dong Y."/>
            <person name="Xiao B."/>
        </authorList>
    </citation>
    <scope>NUCLEOTIDE SEQUENCE [LARGE SCALE GENOMIC DNA]</scope>
    <source>
        <strain evidence="10">race 0</strain>
        <strain evidence="9">Race 0</strain>
    </source>
</reference>
<keyword evidence="4 6" id="KW-1133">Transmembrane helix</keyword>
<evidence type="ECO:0000256" key="3">
    <source>
        <dbReference type="ARBA" id="ARBA00022729"/>
    </source>
</evidence>
<dbReference type="InterPro" id="IPR053937">
    <property type="entry name" value="GOST_TM"/>
</dbReference>
<evidence type="ECO:0000256" key="1">
    <source>
        <dbReference type="ARBA" id="ARBA00004141"/>
    </source>
</evidence>
<accession>A0A0W8DYA1</accession>
<dbReference type="OrthoDB" id="19932at2759"/>
<evidence type="ECO:0000259" key="7">
    <source>
        <dbReference type="Pfam" id="PF06814"/>
    </source>
</evidence>
<protein>
    <submittedName>
        <fullName evidence="9">Transmembrane protein 87A</fullName>
    </submittedName>
</protein>